<dbReference type="EMBL" id="AOII01000046">
    <property type="protein sequence ID" value="ELY78170.1"/>
    <property type="molecule type" value="Genomic_DNA"/>
</dbReference>
<sequence length="206" mass="21884">MRRRELLTGIGSVGVLTGGAGVVLGGLPSFGDEPAAESEPDEGSEWPIEIATLDARGSEAGTIVVPNDGITVAEFFVTGCGHCQAQMPRLAEAQSRLVDDYGEDLTVVSVTYQSTDSLPDDELRTWWRTHDGNWAVARDPESSLAAHYGIIGYPVTAVIDETGEKRWEKLGVESSDAIVQAVEAAFESFERDHGPSGTASNDSTTA</sequence>
<dbReference type="Gene3D" id="3.40.30.10">
    <property type="entry name" value="Glutaredoxin"/>
    <property type="match status" value="1"/>
</dbReference>
<comment type="caution">
    <text evidence="4">The sequence shown here is derived from an EMBL/GenBank/DDBJ whole genome shotgun (WGS) entry which is preliminary data.</text>
</comment>
<accession>L9YVC2</accession>
<dbReference type="InterPro" id="IPR036249">
    <property type="entry name" value="Thioredoxin-like_sf"/>
</dbReference>
<evidence type="ECO:0000259" key="3">
    <source>
        <dbReference type="PROSITE" id="PS51352"/>
    </source>
</evidence>
<dbReference type="PANTHER" id="PTHR42852:SF13">
    <property type="entry name" value="PROTEIN DIPZ"/>
    <property type="match status" value="1"/>
</dbReference>
<gene>
    <name evidence="4" type="ORF">C487_09079</name>
</gene>
<proteinExistence type="predicted"/>
<dbReference type="SUPFAM" id="SSF52833">
    <property type="entry name" value="Thioredoxin-like"/>
    <property type="match status" value="1"/>
</dbReference>
<evidence type="ECO:0000313" key="4">
    <source>
        <dbReference type="EMBL" id="ELY78170.1"/>
    </source>
</evidence>
<dbReference type="GO" id="GO:0017004">
    <property type="term" value="P:cytochrome complex assembly"/>
    <property type="evidence" value="ECO:0007669"/>
    <property type="project" value="UniProtKB-KW"/>
</dbReference>
<organism evidence="4 5">
    <name type="scientific">Natrinema pallidum DSM 3751</name>
    <dbReference type="NCBI Taxonomy" id="1227495"/>
    <lineage>
        <taxon>Archaea</taxon>
        <taxon>Methanobacteriati</taxon>
        <taxon>Methanobacteriota</taxon>
        <taxon>Stenosarchaea group</taxon>
        <taxon>Halobacteria</taxon>
        <taxon>Halobacteriales</taxon>
        <taxon>Natrialbaceae</taxon>
        <taxon>Natrinema</taxon>
    </lineage>
</organism>
<evidence type="ECO:0000256" key="2">
    <source>
        <dbReference type="ARBA" id="ARBA00022748"/>
    </source>
</evidence>
<dbReference type="RefSeq" id="WP_006185386.1">
    <property type="nucleotide sequence ID" value="NZ_AOII01000046.1"/>
</dbReference>
<dbReference type="Proteomes" id="UP000011618">
    <property type="component" value="Unassembled WGS sequence"/>
</dbReference>
<dbReference type="InterPro" id="IPR050553">
    <property type="entry name" value="Thioredoxin_ResA/DsbE_sf"/>
</dbReference>
<comment type="subcellular location">
    <subcellularLocation>
        <location evidence="1">Cell envelope</location>
    </subcellularLocation>
</comment>
<dbReference type="PROSITE" id="PS00194">
    <property type="entry name" value="THIOREDOXIN_1"/>
    <property type="match status" value="1"/>
</dbReference>
<dbReference type="OrthoDB" id="115386at2157"/>
<name>L9YVC2_9EURY</name>
<dbReference type="PATRIC" id="fig|1227495.3.peg.1835"/>
<dbReference type="GO" id="GO:0016491">
    <property type="term" value="F:oxidoreductase activity"/>
    <property type="evidence" value="ECO:0007669"/>
    <property type="project" value="InterPro"/>
</dbReference>
<dbReference type="InterPro" id="IPR013740">
    <property type="entry name" value="Redoxin"/>
</dbReference>
<protein>
    <submittedName>
        <fullName evidence="4">Alkyl hydroperoxide reductase/ Thiol specific antioxidant/ Mal allergen</fullName>
    </submittedName>
</protein>
<evidence type="ECO:0000313" key="5">
    <source>
        <dbReference type="Proteomes" id="UP000011618"/>
    </source>
</evidence>
<dbReference type="PANTHER" id="PTHR42852">
    <property type="entry name" value="THIOL:DISULFIDE INTERCHANGE PROTEIN DSBE"/>
    <property type="match status" value="1"/>
</dbReference>
<dbReference type="eggNOG" id="arCOG06181">
    <property type="taxonomic scope" value="Archaea"/>
</dbReference>
<dbReference type="InterPro" id="IPR013766">
    <property type="entry name" value="Thioredoxin_domain"/>
</dbReference>
<reference evidence="4 5" key="1">
    <citation type="journal article" date="2014" name="PLoS Genet.">
        <title>Phylogenetically driven sequencing of extremely halophilic archaea reveals strategies for static and dynamic osmo-response.</title>
        <authorList>
            <person name="Becker E.A."/>
            <person name="Seitzer P.M."/>
            <person name="Tritt A."/>
            <person name="Larsen D."/>
            <person name="Krusor M."/>
            <person name="Yao A.I."/>
            <person name="Wu D."/>
            <person name="Madern D."/>
            <person name="Eisen J.A."/>
            <person name="Darling A.E."/>
            <person name="Facciotti M.T."/>
        </authorList>
    </citation>
    <scope>NUCLEOTIDE SEQUENCE [LARGE SCALE GENOMIC DNA]</scope>
    <source>
        <strain evidence="4 5">DSM 3751</strain>
    </source>
</reference>
<evidence type="ECO:0000256" key="1">
    <source>
        <dbReference type="ARBA" id="ARBA00004196"/>
    </source>
</evidence>
<dbReference type="PROSITE" id="PS51352">
    <property type="entry name" value="THIOREDOXIN_2"/>
    <property type="match status" value="1"/>
</dbReference>
<keyword evidence="2" id="KW-0201">Cytochrome c-type biogenesis</keyword>
<dbReference type="CDD" id="cd02966">
    <property type="entry name" value="TlpA_like_family"/>
    <property type="match status" value="1"/>
</dbReference>
<feature type="domain" description="Thioredoxin" evidence="3">
    <location>
        <begin position="28"/>
        <end position="187"/>
    </location>
</feature>
<dbReference type="InterPro" id="IPR017937">
    <property type="entry name" value="Thioredoxin_CS"/>
</dbReference>
<dbReference type="AlphaFoldDB" id="L9YVC2"/>
<dbReference type="Pfam" id="PF08534">
    <property type="entry name" value="Redoxin"/>
    <property type="match status" value="1"/>
</dbReference>